<keyword evidence="2" id="KW-1185">Reference proteome</keyword>
<proteinExistence type="predicted"/>
<reference evidence="1 2" key="1">
    <citation type="submission" date="2016-07" db="EMBL/GenBank/DDBJ databases">
        <title>Pervasive Adenine N6-methylation of Active Genes in Fungi.</title>
        <authorList>
            <consortium name="DOE Joint Genome Institute"/>
            <person name="Mondo S.J."/>
            <person name="Dannebaum R.O."/>
            <person name="Kuo R.C."/>
            <person name="Labutti K."/>
            <person name="Haridas S."/>
            <person name="Kuo A."/>
            <person name="Salamov A."/>
            <person name="Ahrendt S.R."/>
            <person name="Lipzen A."/>
            <person name="Sullivan W."/>
            <person name="Andreopoulos W.B."/>
            <person name="Clum A."/>
            <person name="Lindquist E."/>
            <person name="Daum C."/>
            <person name="Ramamoorthy G.K."/>
            <person name="Gryganskyi A."/>
            <person name="Culley D."/>
            <person name="Magnuson J.K."/>
            <person name="James T.Y."/>
            <person name="O'Malley M.A."/>
            <person name="Stajich J.E."/>
            <person name="Spatafora J.W."/>
            <person name="Visel A."/>
            <person name="Grigoriev I.V."/>
        </authorList>
    </citation>
    <scope>NUCLEOTIDE SEQUENCE [LARGE SCALE GENOMIC DNA]</scope>
    <source>
        <strain evidence="1 2">12-1054</strain>
    </source>
</reference>
<accession>A0A1Y2FN86</accession>
<dbReference type="AlphaFoldDB" id="A0A1Y2FN86"/>
<evidence type="ECO:0000313" key="2">
    <source>
        <dbReference type="Proteomes" id="UP000193685"/>
    </source>
</evidence>
<evidence type="ECO:0000313" key="1">
    <source>
        <dbReference type="EMBL" id="ORY85047.1"/>
    </source>
</evidence>
<comment type="caution">
    <text evidence="1">The sequence shown here is derived from an EMBL/GenBank/DDBJ whole genome shotgun (WGS) entry which is preliminary data.</text>
</comment>
<dbReference type="RefSeq" id="XP_040726830.1">
    <property type="nucleotide sequence ID" value="XM_040870432.1"/>
</dbReference>
<dbReference type="Proteomes" id="UP000193685">
    <property type="component" value="Unassembled WGS sequence"/>
</dbReference>
<dbReference type="EMBL" id="MCFI01000005">
    <property type="protein sequence ID" value="ORY85047.1"/>
    <property type="molecule type" value="Genomic_DNA"/>
</dbReference>
<gene>
    <name evidence="1" type="ORF">BCR37DRAFT_386351</name>
</gene>
<evidence type="ECO:0008006" key="3">
    <source>
        <dbReference type="Google" id="ProtNLM"/>
    </source>
</evidence>
<dbReference type="GeneID" id="63787031"/>
<protein>
    <recommendedName>
        <fullName evidence="3">RRM domain-containing protein</fullName>
    </recommendedName>
</protein>
<sequence>MAKEADAWSRSKAATEFAGLSLSGAPHDLASGTLDRNGVQGGINPILRRGLPSIHKSLGLPYSNGNIPPSAVIYQHAGMRFNPASADQHVGTMNHAHAAMIPAATDFVVGNRLGPALIHNNAADQNPPCNTFYVGNLPLTTREEE</sequence>
<name>A0A1Y2FN86_PROLT</name>
<organism evidence="1 2">
    <name type="scientific">Protomyces lactucae-debilis</name>
    <dbReference type="NCBI Taxonomy" id="2754530"/>
    <lineage>
        <taxon>Eukaryota</taxon>
        <taxon>Fungi</taxon>
        <taxon>Dikarya</taxon>
        <taxon>Ascomycota</taxon>
        <taxon>Taphrinomycotina</taxon>
        <taxon>Taphrinomycetes</taxon>
        <taxon>Taphrinales</taxon>
        <taxon>Protomycetaceae</taxon>
        <taxon>Protomyces</taxon>
    </lineage>
</organism>